<dbReference type="GO" id="GO:0046872">
    <property type="term" value="F:metal ion binding"/>
    <property type="evidence" value="ECO:0007669"/>
    <property type="project" value="UniProtKB-KW"/>
</dbReference>
<name>A0A2A4T6N0_9DELT</name>
<comment type="caution">
    <text evidence="8">The sequence shown here is derived from an EMBL/GenBank/DDBJ whole genome shotgun (WGS) entry which is preliminary data.</text>
</comment>
<gene>
    <name evidence="8" type="ORF">COB67_04650</name>
</gene>
<dbReference type="PROSITE" id="PS51918">
    <property type="entry name" value="RADICAL_SAM"/>
    <property type="match status" value="1"/>
</dbReference>
<dbReference type="PANTHER" id="PTHR43787">
    <property type="entry name" value="FEMO COFACTOR BIOSYNTHESIS PROTEIN NIFB-RELATED"/>
    <property type="match status" value="1"/>
</dbReference>
<evidence type="ECO:0000259" key="7">
    <source>
        <dbReference type="PROSITE" id="PS51918"/>
    </source>
</evidence>
<evidence type="ECO:0000256" key="3">
    <source>
        <dbReference type="ARBA" id="ARBA00022691"/>
    </source>
</evidence>
<evidence type="ECO:0000256" key="5">
    <source>
        <dbReference type="ARBA" id="ARBA00023004"/>
    </source>
</evidence>
<evidence type="ECO:0000313" key="9">
    <source>
        <dbReference type="Proteomes" id="UP000218113"/>
    </source>
</evidence>
<dbReference type="SUPFAM" id="SSF102114">
    <property type="entry name" value="Radical SAM enzymes"/>
    <property type="match status" value="1"/>
</dbReference>
<dbReference type="InterPro" id="IPR013785">
    <property type="entry name" value="Aldolase_TIM"/>
</dbReference>
<keyword evidence="6" id="KW-0411">Iron-sulfur</keyword>
<dbReference type="Pfam" id="PF04055">
    <property type="entry name" value="Radical_SAM"/>
    <property type="match status" value="1"/>
</dbReference>
<evidence type="ECO:0000256" key="6">
    <source>
        <dbReference type="ARBA" id="ARBA00023014"/>
    </source>
</evidence>
<accession>A0A2A4T6N0</accession>
<keyword evidence="2" id="KW-0004">4Fe-4S</keyword>
<feature type="domain" description="Radical SAM core" evidence="7">
    <location>
        <begin position="35"/>
        <end position="284"/>
    </location>
</feature>
<proteinExistence type="predicted"/>
<evidence type="ECO:0000313" key="8">
    <source>
        <dbReference type="EMBL" id="PCI29188.1"/>
    </source>
</evidence>
<dbReference type="EMBL" id="NVSR01000018">
    <property type="protein sequence ID" value="PCI29188.1"/>
    <property type="molecule type" value="Genomic_DNA"/>
</dbReference>
<dbReference type="PANTHER" id="PTHR43787:SF11">
    <property type="entry name" value="UPF0026 PROTEIN SLR1464"/>
    <property type="match status" value="1"/>
</dbReference>
<keyword evidence="5" id="KW-0408">Iron</keyword>
<dbReference type="GO" id="GO:0003824">
    <property type="term" value="F:catalytic activity"/>
    <property type="evidence" value="ECO:0007669"/>
    <property type="project" value="InterPro"/>
</dbReference>
<evidence type="ECO:0000256" key="1">
    <source>
        <dbReference type="ARBA" id="ARBA00001966"/>
    </source>
</evidence>
<evidence type="ECO:0000256" key="4">
    <source>
        <dbReference type="ARBA" id="ARBA00022723"/>
    </source>
</evidence>
<comment type="cofactor">
    <cofactor evidence="1">
        <name>[4Fe-4S] cluster</name>
        <dbReference type="ChEBI" id="CHEBI:49883"/>
    </cofactor>
</comment>
<dbReference type="GO" id="GO:0051539">
    <property type="term" value="F:4 iron, 4 sulfur cluster binding"/>
    <property type="evidence" value="ECO:0007669"/>
    <property type="project" value="UniProtKB-KW"/>
</dbReference>
<evidence type="ECO:0000256" key="2">
    <source>
        <dbReference type="ARBA" id="ARBA00022485"/>
    </source>
</evidence>
<dbReference type="InterPro" id="IPR007197">
    <property type="entry name" value="rSAM"/>
</dbReference>
<dbReference type="CDD" id="cd01335">
    <property type="entry name" value="Radical_SAM"/>
    <property type="match status" value="1"/>
</dbReference>
<dbReference type="Gene3D" id="3.20.20.70">
    <property type="entry name" value="Aldolase class I"/>
    <property type="match status" value="1"/>
</dbReference>
<reference evidence="9" key="1">
    <citation type="submission" date="2017-08" db="EMBL/GenBank/DDBJ databases">
        <title>A dynamic microbial community with high functional redundancy inhabits the cold, oxic subseafloor aquifer.</title>
        <authorList>
            <person name="Tully B.J."/>
            <person name="Wheat C.G."/>
            <person name="Glazer B.T."/>
            <person name="Huber J.A."/>
        </authorList>
    </citation>
    <scope>NUCLEOTIDE SEQUENCE [LARGE SCALE GENOMIC DNA]</scope>
</reference>
<protein>
    <recommendedName>
        <fullName evidence="7">Radical SAM core domain-containing protein</fullName>
    </recommendedName>
</protein>
<dbReference type="SFLD" id="SFLDS00029">
    <property type="entry name" value="Radical_SAM"/>
    <property type="match status" value="1"/>
</dbReference>
<dbReference type="InterPro" id="IPR058240">
    <property type="entry name" value="rSAM_sf"/>
</dbReference>
<sequence>MAIADSLEKVINLSFSSHERLSQYQRLTYPVISRRSGGLSLGVNLNPDKACNFNCVYCQVDRKKEIEAPLMIVEKLQAELEEWLQQIQDNNNSYRGHQLKDISIAGDGEPTTVKELPEILESMIRLKQQYHLDTCKLVLFSNGTQIDREDLRAIWPQFFKHNGEVWFKLDYWDEASLKRINRTKSSFDQLLKNLIQLGREYPLVLQSCFFSWKGQAFSPEQYQPYLDLIQRLTQEGVQIKLIQAYTLARVPAESHATPWSNEDMDHLQRMLEERLSVPIEIYYESGTKE</sequence>
<dbReference type="Proteomes" id="UP000218113">
    <property type="component" value="Unassembled WGS sequence"/>
</dbReference>
<keyword evidence="3" id="KW-0949">S-adenosyl-L-methionine</keyword>
<keyword evidence="4" id="KW-0479">Metal-binding</keyword>
<dbReference type="AlphaFoldDB" id="A0A2A4T6N0"/>
<organism evidence="8 9">
    <name type="scientific">SAR324 cluster bacterium</name>
    <dbReference type="NCBI Taxonomy" id="2024889"/>
    <lineage>
        <taxon>Bacteria</taxon>
        <taxon>Deltaproteobacteria</taxon>
        <taxon>SAR324 cluster</taxon>
    </lineage>
</organism>